<dbReference type="InterPro" id="IPR039255">
    <property type="entry name" value="YceD_bac"/>
</dbReference>
<dbReference type="PANTHER" id="PTHR38099:SF1">
    <property type="entry name" value="LARGE RIBOSOMAL RNA SUBUNIT ACCUMULATION PROTEIN YCED"/>
    <property type="match status" value="1"/>
</dbReference>
<protein>
    <recommendedName>
        <fullName evidence="3">Large ribosomal RNA subunit accumulation protein YceD</fullName>
    </recommendedName>
    <alternativeName>
        <fullName evidence="5">23S rRNA accumulation protein YceD</fullName>
    </alternativeName>
</protein>
<dbReference type="STRING" id="376489.A5892_11165"/>
<dbReference type="EMBL" id="CP015243">
    <property type="protein sequence ID" value="ANF57951.1"/>
    <property type="molecule type" value="Genomic_DNA"/>
</dbReference>
<evidence type="ECO:0000256" key="1">
    <source>
        <dbReference type="ARBA" id="ARBA00002868"/>
    </source>
</evidence>
<keyword evidence="4" id="KW-0690">Ribosome biogenesis</keyword>
<dbReference type="KEGG" id="haa:A5892_11165"/>
<accession>A0A172YFA0</accession>
<evidence type="ECO:0000256" key="2">
    <source>
        <dbReference type="ARBA" id="ARBA00010740"/>
    </source>
</evidence>
<keyword evidence="7" id="KW-1185">Reference proteome</keyword>
<evidence type="ECO:0000313" key="6">
    <source>
        <dbReference type="EMBL" id="ANF57951.1"/>
    </source>
</evidence>
<dbReference type="Proteomes" id="UP000077875">
    <property type="component" value="Chromosome"/>
</dbReference>
<dbReference type="InterPro" id="IPR003772">
    <property type="entry name" value="YceD"/>
</dbReference>
<dbReference type="AlphaFoldDB" id="A0A172YFA0"/>
<dbReference type="Pfam" id="PF02620">
    <property type="entry name" value="YceD"/>
    <property type="match status" value="1"/>
</dbReference>
<gene>
    <name evidence="6" type="ORF">A5892_11165</name>
</gene>
<dbReference type="RefSeq" id="WP_064122869.1">
    <property type="nucleotide sequence ID" value="NZ_CP015243.1"/>
</dbReference>
<comment type="similarity">
    <text evidence="2">Belongs to the DUF177 domain family.</text>
</comment>
<comment type="function">
    <text evidence="1">Plays a role in synthesis, processing and/or stability of 23S rRNA.</text>
</comment>
<organism evidence="6 7">
    <name type="scientific">Halotalea alkalilenta</name>
    <dbReference type="NCBI Taxonomy" id="376489"/>
    <lineage>
        <taxon>Bacteria</taxon>
        <taxon>Pseudomonadati</taxon>
        <taxon>Pseudomonadota</taxon>
        <taxon>Gammaproteobacteria</taxon>
        <taxon>Oceanospirillales</taxon>
        <taxon>Halomonadaceae</taxon>
        <taxon>Halotalea</taxon>
    </lineage>
</organism>
<name>A0A172YFA0_9GAMM</name>
<proteinExistence type="inferred from homology"/>
<evidence type="ECO:0000256" key="5">
    <source>
        <dbReference type="ARBA" id="ARBA00031841"/>
    </source>
</evidence>
<evidence type="ECO:0000313" key="7">
    <source>
        <dbReference type="Proteomes" id="UP000077875"/>
    </source>
</evidence>
<sequence>MSTMRIPHTVEPYRLAANAERLEGLIPLASMPRLVDALGEQQGDCRVRLAFDVDAQRQRHIDGRLEARVTMHCQRCLQPMEVEVESDFLLAMVSSDALAAELPKRYEPVLVENEQLQLLPVVEDELLLSLPQVVYHDDADCGVSRDQLQSGKAVEDDRTNPFSVLRSLKDKP</sequence>
<dbReference type="GO" id="GO:0042254">
    <property type="term" value="P:ribosome biogenesis"/>
    <property type="evidence" value="ECO:0007669"/>
    <property type="project" value="UniProtKB-KW"/>
</dbReference>
<evidence type="ECO:0000256" key="3">
    <source>
        <dbReference type="ARBA" id="ARBA00015716"/>
    </source>
</evidence>
<evidence type="ECO:0000256" key="4">
    <source>
        <dbReference type="ARBA" id="ARBA00022517"/>
    </source>
</evidence>
<dbReference type="GO" id="GO:0005829">
    <property type="term" value="C:cytosol"/>
    <property type="evidence" value="ECO:0007669"/>
    <property type="project" value="TreeGrafter"/>
</dbReference>
<reference evidence="6 7" key="1">
    <citation type="submission" date="2016-04" db="EMBL/GenBank/DDBJ databases">
        <title>Complete Genome Sequence of Halotalea alkalilenta IHB B 13600.</title>
        <authorList>
            <person name="Swarnkar M.K."/>
            <person name="Sharma A."/>
            <person name="Kaushal K."/>
            <person name="Soni R."/>
            <person name="Rana S."/>
            <person name="Singh A.K."/>
            <person name="Gulati A."/>
        </authorList>
    </citation>
    <scope>NUCLEOTIDE SEQUENCE [LARGE SCALE GENOMIC DNA]</scope>
    <source>
        <strain evidence="6 7">IHB B 13600</strain>
    </source>
</reference>
<dbReference type="PANTHER" id="PTHR38099">
    <property type="entry name" value="LARGE RIBOSOMAL RNA SUBUNIT ACCUMULATION PROTEIN YCED"/>
    <property type="match status" value="1"/>
</dbReference>